<reference evidence="4" key="2">
    <citation type="submission" date="2025-09" db="UniProtKB">
        <authorList>
            <consortium name="Ensembl"/>
        </authorList>
    </citation>
    <scope>IDENTIFICATION</scope>
</reference>
<protein>
    <recommendedName>
        <fullName evidence="3">ZP domain-containing protein</fullName>
    </recommendedName>
</protein>
<organism evidence="4 5">
    <name type="scientific">Leptobrachium leishanense</name>
    <name type="common">Leishan spiny toad</name>
    <dbReference type="NCBI Taxonomy" id="445787"/>
    <lineage>
        <taxon>Eukaryota</taxon>
        <taxon>Metazoa</taxon>
        <taxon>Chordata</taxon>
        <taxon>Craniata</taxon>
        <taxon>Vertebrata</taxon>
        <taxon>Euteleostomi</taxon>
        <taxon>Amphibia</taxon>
        <taxon>Batrachia</taxon>
        <taxon>Anura</taxon>
        <taxon>Pelobatoidea</taxon>
        <taxon>Megophryidae</taxon>
        <taxon>Leptobrachium</taxon>
    </lineage>
</organism>
<dbReference type="Gene3D" id="2.60.40.4100">
    <property type="entry name" value="Zona pellucida, ZP-C domain"/>
    <property type="match status" value="1"/>
</dbReference>
<dbReference type="InterPro" id="IPR001507">
    <property type="entry name" value="ZP_dom"/>
</dbReference>
<dbReference type="PANTHER" id="PTHR14002">
    <property type="entry name" value="ENDOGLIN/TGF-BETA RECEPTOR TYPE III"/>
    <property type="match status" value="1"/>
</dbReference>
<dbReference type="SMART" id="SM00241">
    <property type="entry name" value="ZP"/>
    <property type="match status" value="1"/>
</dbReference>
<dbReference type="AlphaFoldDB" id="A0A8C5M5M6"/>
<dbReference type="OrthoDB" id="9987373at2759"/>
<dbReference type="InterPro" id="IPR042235">
    <property type="entry name" value="ZP-C_dom"/>
</dbReference>
<dbReference type="Ensembl" id="ENSLLET00000008564.1">
    <property type="protein sequence ID" value="ENSLLEP00000008234.1"/>
    <property type="gene ID" value="ENSLLEG00000005229.1"/>
</dbReference>
<keyword evidence="1" id="KW-0732">Signal</keyword>
<feature type="domain" description="ZP" evidence="3">
    <location>
        <begin position="119"/>
        <end position="378"/>
    </location>
</feature>
<reference evidence="4" key="1">
    <citation type="submission" date="2025-08" db="UniProtKB">
        <authorList>
            <consortium name="Ensembl"/>
        </authorList>
    </citation>
    <scope>IDENTIFICATION</scope>
</reference>
<keyword evidence="2" id="KW-1015">Disulfide bond</keyword>
<proteinExistence type="predicted"/>
<name>A0A8C5M5M6_9ANUR</name>
<dbReference type="PANTHER" id="PTHR14002:SF49">
    <property type="entry name" value="PANCREATIC SECRETORY GRANULE MEMBRANE MAJOR GLYCOPROTEIN GP2-LIKE"/>
    <property type="match status" value="1"/>
</dbReference>
<sequence>MGSRWTPGAHNCSAQCHAVTEYPHCEDCGGSCVSGSGCFCPSVTTETCVTETCALGSNECCPFGYYWNSSASCCTDVFMCSPPCAGDEVCVNRSNIATCECNEAKNIGKTIEDFKPTVDCDGNTMTTSVSKCLLTYLGYNYTSLHVKDKSIDCSYHYSQILNDQRVETNMVRAQAGWCGITATIINSNVYFMNTLHIDLLQSVIITKNPIAYNFTCGYNLTMQTSLAYALKPVSSATTLTPVTGGGSFSVTMAAYKESSCTITWENEETVAVGTDIYLGIFLEPDSGDNFTVRVDSCLASASNNSNDSNQVSLVENGCAIQGEVETQIIANGESKESIIKIKAFQFQASPNYLFIFCQVSLCDKGEECKQCHRSRSADANVAQLSVNFPLEDLSFGNSASHKVFSWTMMVSSLLTLLYMKLY</sequence>
<dbReference type="PROSITE" id="PS51034">
    <property type="entry name" value="ZP_2"/>
    <property type="match status" value="1"/>
</dbReference>
<keyword evidence="5" id="KW-1185">Reference proteome</keyword>
<dbReference type="GeneTree" id="ENSGT00940000156038"/>
<dbReference type="Proteomes" id="UP000694569">
    <property type="component" value="Unplaced"/>
</dbReference>
<evidence type="ECO:0000259" key="3">
    <source>
        <dbReference type="PROSITE" id="PS51034"/>
    </source>
</evidence>
<evidence type="ECO:0000313" key="5">
    <source>
        <dbReference type="Proteomes" id="UP000694569"/>
    </source>
</evidence>
<evidence type="ECO:0000313" key="4">
    <source>
        <dbReference type="Ensembl" id="ENSLLEP00000008234.1"/>
    </source>
</evidence>
<evidence type="ECO:0000256" key="2">
    <source>
        <dbReference type="ARBA" id="ARBA00023157"/>
    </source>
</evidence>
<dbReference type="InterPro" id="IPR055355">
    <property type="entry name" value="ZP-C"/>
</dbReference>
<evidence type="ECO:0000256" key="1">
    <source>
        <dbReference type="ARBA" id="ARBA00022729"/>
    </source>
</evidence>
<accession>A0A8C5M5M6</accession>
<dbReference type="Pfam" id="PF00100">
    <property type="entry name" value="Zona_pellucida"/>
    <property type="match status" value="1"/>
</dbReference>